<dbReference type="InterPro" id="IPR002686">
    <property type="entry name" value="Transposase_17"/>
</dbReference>
<sequence>MSNYRRARDAGACYFFTLISHQCHSTLTDAPLRAALRRAIEQVRSQYPFSIEGWVLLPDHLHCLWRLPQGDADFGLRWSMIKRLTSQAVTMPGTVSLSRNLRRESGLWQRRFWEHRIRDEEDYSRHLDYLHFNPVRHGLVHRVEDWPWSSFHRLVRKGVYPANWGGNTKVDDGEYGE</sequence>
<dbReference type="RefSeq" id="WP_106739542.1">
    <property type="nucleotide sequence ID" value="NZ_CP027657.1"/>
</dbReference>
<name>A0A2R3QSW0_ECTME</name>
<feature type="domain" description="Transposase IS200-like" evidence="1">
    <location>
        <begin position="9"/>
        <end position="133"/>
    </location>
</feature>
<dbReference type="PANTHER" id="PTHR36966:SF1">
    <property type="entry name" value="REP-ASSOCIATED TYROSINE TRANSPOSASE"/>
    <property type="match status" value="1"/>
</dbReference>
<dbReference type="NCBIfam" id="NF047646">
    <property type="entry name" value="REP_Tyr_transpos"/>
    <property type="match status" value="1"/>
</dbReference>
<accession>A0A2R3QSW0</accession>
<dbReference type="InterPro" id="IPR052715">
    <property type="entry name" value="RAYT_transposase"/>
</dbReference>
<evidence type="ECO:0000313" key="3">
    <source>
        <dbReference type="Proteomes" id="UP000238327"/>
    </source>
</evidence>
<evidence type="ECO:0000259" key="1">
    <source>
        <dbReference type="SMART" id="SM01321"/>
    </source>
</evidence>
<dbReference type="PANTHER" id="PTHR36966">
    <property type="entry name" value="REP-ASSOCIATED TYROSINE TRANSPOSASE"/>
    <property type="match status" value="1"/>
</dbReference>
<dbReference type="SMART" id="SM01321">
    <property type="entry name" value="Y1_Tnp"/>
    <property type="match status" value="1"/>
</dbReference>
<dbReference type="GO" id="GO:0006313">
    <property type="term" value="P:DNA transposition"/>
    <property type="evidence" value="ECO:0007669"/>
    <property type="project" value="InterPro"/>
</dbReference>
<reference evidence="2 3" key="1">
    <citation type="submission" date="2018-03" db="EMBL/GenBank/DDBJ databases">
        <title>Complete genome sequence and methylome analysis of Pseudomonas mendocina NEB 698.</title>
        <authorList>
            <person name="Morgan R.D."/>
        </authorList>
    </citation>
    <scope>NUCLEOTIDE SEQUENCE [LARGE SCALE GENOMIC DNA]</scope>
    <source>
        <strain evidence="2 3">NEB698</strain>
    </source>
</reference>
<dbReference type="GO" id="GO:0004803">
    <property type="term" value="F:transposase activity"/>
    <property type="evidence" value="ECO:0007669"/>
    <property type="project" value="InterPro"/>
</dbReference>
<proteinExistence type="predicted"/>
<protein>
    <submittedName>
        <fullName evidence="2">Transposase</fullName>
    </submittedName>
</protein>
<dbReference type="Proteomes" id="UP000238327">
    <property type="component" value="Chromosome"/>
</dbReference>
<dbReference type="Gene3D" id="3.30.70.1290">
    <property type="entry name" value="Transposase IS200-like"/>
    <property type="match status" value="1"/>
</dbReference>
<dbReference type="GO" id="GO:0043565">
    <property type="term" value="F:sequence-specific DNA binding"/>
    <property type="evidence" value="ECO:0007669"/>
    <property type="project" value="TreeGrafter"/>
</dbReference>
<dbReference type="OrthoDB" id="9794403at2"/>
<evidence type="ECO:0000313" key="2">
    <source>
        <dbReference type="EMBL" id="AVO54818.1"/>
    </source>
</evidence>
<dbReference type="EMBL" id="CP027657">
    <property type="protein sequence ID" value="AVO54818.1"/>
    <property type="molecule type" value="Genomic_DNA"/>
</dbReference>
<dbReference type="InterPro" id="IPR036515">
    <property type="entry name" value="Transposase_17_sf"/>
</dbReference>
<dbReference type="AlphaFoldDB" id="A0A2R3QSW0"/>
<gene>
    <name evidence="2" type="ORF">C7A17_19305</name>
</gene>
<organism evidence="2 3">
    <name type="scientific">Ectopseudomonas mendocina</name>
    <name type="common">Pseudomonas mendocina</name>
    <dbReference type="NCBI Taxonomy" id="300"/>
    <lineage>
        <taxon>Bacteria</taxon>
        <taxon>Pseudomonadati</taxon>
        <taxon>Pseudomonadota</taxon>
        <taxon>Gammaproteobacteria</taxon>
        <taxon>Pseudomonadales</taxon>
        <taxon>Pseudomonadaceae</taxon>
        <taxon>Ectopseudomonas</taxon>
    </lineage>
</organism>
<dbReference type="SUPFAM" id="SSF143422">
    <property type="entry name" value="Transposase IS200-like"/>
    <property type="match status" value="1"/>
</dbReference>